<dbReference type="RefSeq" id="WP_353634737.1">
    <property type="nucleotide sequence ID" value="NZ_CP159204.1"/>
</dbReference>
<dbReference type="AlphaFoldDB" id="A0AAU8CDX0"/>
<evidence type="ECO:0008006" key="3">
    <source>
        <dbReference type="Google" id="ProtNLM"/>
    </source>
</evidence>
<gene>
    <name evidence="2" type="ORF">ABSL23_03595</name>
</gene>
<dbReference type="KEGG" id="hanx:ABSL23_03595"/>
<sequence length="180" mass="20926">METIDAEERRERVRKRTIDQASSAWYTYNQHYKAANFYKFLSLGLSSIIAVIGGVLSYGLIWDGVPNWQMIVLAVSVSVVSGIQLVVEPGEKRDRLQKSAQQYHALFDDLVDFLSLRVPYENDRDDAIVAEYEEFRKRREELNEKMPDVSSIWYHYVKWTKGSKGMQEAFADDIAEELFE</sequence>
<dbReference type="GeneID" id="91108202"/>
<keyword evidence="1" id="KW-0472">Membrane</keyword>
<keyword evidence="1" id="KW-0812">Transmembrane</keyword>
<proteinExistence type="predicted"/>
<accession>A0AAU8CDX0</accession>
<organism evidence="2">
    <name type="scientific">Halobacterium sp. NMX12-1</name>
    <dbReference type="NCBI Taxonomy" id="3166650"/>
    <lineage>
        <taxon>Archaea</taxon>
        <taxon>Methanobacteriati</taxon>
        <taxon>Methanobacteriota</taxon>
        <taxon>Stenosarchaea group</taxon>
        <taxon>Halobacteria</taxon>
        <taxon>Halobacteriales</taxon>
        <taxon>Halobacteriaceae</taxon>
        <taxon>Halobacterium</taxon>
    </lineage>
</organism>
<evidence type="ECO:0000256" key="1">
    <source>
        <dbReference type="SAM" id="Phobius"/>
    </source>
</evidence>
<evidence type="ECO:0000313" key="2">
    <source>
        <dbReference type="EMBL" id="XCF17107.1"/>
    </source>
</evidence>
<reference evidence="2" key="1">
    <citation type="submission" date="2024-06" db="EMBL/GenBank/DDBJ databases">
        <title>Genome Sequence of an extremely halophilic archaeon isolated from Permian era halite, Salado Formation, Carlsbad, New Mexico: Halobacterium sp. strain NMX12-1.</title>
        <authorList>
            <person name="Sotoa L."/>
            <person name="DasSarma P."/>
            <person name="Anton B.P."/>
            <person name="Vincze T."/>
            <person name="Verma I."/>
            <person name="Eralp B."/>
            <person name="Powers D.W."/>
            <person name="Dozier B.L."/>
            <person name="Roberts R.J."/>
            <person name="DasSarma S."/>
        </authorList>
    </citation>
    <scope>NUCLEOTIDE SEQUENCE</scope>
    <source>
        <strain evidence="2">NMX12-1</strain>
    </source>
</reference>
<name>A0AAU8CDX0_9EURY</name>
<keyword evidence="1" id="KW-1133">Transmembrane helix</keyword>
<feature type="transmembrane region" description="Helical" evidence="1">
    <location>
        <begin position="68"/>
        <end position="87"/>
    </location>
</feature>
<dbReference type="EMBL" id="CP159204">
    <property type="protein sequence ID" value="XCF17107.1"/>
    <property type="molecule type" value="Genomic_DNA"/>
</dbReference>
<feature type="transmembrane region" description="Helical" evidence="1">
    <location>
        <begin position="40"/>
        <end position="62"/>
    </location>
</feature>
<protein>
    <recommendedName>
        <fullName evidence="3">SLATT domain-containing protein</fullName>
    </recommendedName>
</protein>